<evidence type="ECO:0000313" key="7">
    <source>
        <dbReference type="EMBL" id="KLT42217.1"/>
    </source>
</evidence>
<dbReference type="InterPro" id="IPR027450">
    <property type="entry name" value="AlkB-like"/>
</dbReference>
<keyword evidence="2" id="KW-0223">Dioxygenase</keyword>
<evidence type="ECO:0000313" key="8">
    <source>
        <dbReference type="Proteomes" id="UP000053611"/>
    </source>
</evidence>
<dbReference type="Gene3D" id="2.60.120.590">
    <property type="entry name" value="Alpha-ketoglutarate-dependent dioxygenase AlkB-like"/>
    <property type="match status" value="1"/>
</dbReference>
<feature type="binding site" evidence="5">
    <location>
        <position position="320"/>
    </location>
    <ligand>
        <name>Fe cation</name>
        <dbReference type="ChEBI" id="CHEBI:24875"/>
        <note>catalytic</note>
    </ligand>
</feature>
<protein>
    <recommendedName>
        <fullName evidence="6">Fe2OG dioxygenase domain-containing protein</fullName>
    </recommendedName>
</protein>
<dbReference type="Proteomes" id="UP000053611">
    <property type="component" value="Unassembled WGS sequence"/>
</dbReference>
<dbReference type="PANTHER" id="PTHR16557">
    <property type="entry name" value="ALKYLATED DNA REPAIR PROTEIN ALKB-RELATED"/>
    <property type="match status" value="1"/>
</dbReference>
<dbReference type="GeneID" id="28983861"/>
<dbReference type="Pfam" id="PF13532">
    <property type="entry name" value="2OG-FeII_Oxy_2"/>
    <property type="match status" value="1"/>
</dbReference>
<keyword evidence="8" id="KW-1185">Reference proteome</keyword>
<feature type="binding site" evidence="5">
    <location>
        <position position="374"/>
    </location>
    <ligand>
        <name>Fe cation</name>
        <dbReference type="ChEBI" id="CHEBI:24875"/>
        <note>catalytic</note>
    </ligand>
</feature>
<accession>A0A0J0XMA6</accession>
<evidence type="ECO:0000256" key="5">
    <source>
        <dbReference type="PIRSR" id="PIRSR604574-2"/>
    </source>
</evidence>
<dbReference type="GO" id="GO:0046872">
    <property type="term" value="F:metal ion binding"/>
    <property type="evidence" value="ECO:0007669"/>
    <property type="project" value="UniProtKB-KW"/>
</dbReference>
<dbReference type="AlphaFoldDB" id="A0A0J0XMA6"/>
<evidence type="ECO:0000256" key="1">
    <source>
        <dbReference type="ARBA" id="ARBA00022723"/>
    </source>
</evidence>
<dbReference type="InterPro" id="IPR005123">
    <property type="entry name" value="Oxoglu/Fe-dep_dioxygenase_dom"/>
</dbReference>
<keyword evidence="3" id="KW-0560">Oxidoreductase</keyword>
<dbReference type="PANTHER" id="PTHR16557:SF2">
    <property type="entry name" value="NUCLEIC ACID DIOXYGENASE ALKBH1"/>
    <property type="match status" value="1"/>
</dbReference>
<dbReference type="OrthoDB" id="6614653at2759"/>
<evidence type="ECO:0000256" key="4">
    <source>
        <dbReference type="ARBA" id="ARBA00023004"/>
    </source>
</evidence>
<dbReference type="GO" id="GO:0005737">
    <property type="term" value="C:cytoplasm"/>
    <property type="evidence" value="ECO:0007669"/>
    <property type="project" value="TreeGrafter"/>
</dbReference>
<dbReference type="InterPro" id="IPR004574">
    <property type="entry name" value="Alkb"/>
</dbReference>
<evidence type="ECO:0000256" key="2">
    <source>
        <dbReference type="ARBA" id="ARBA00022964"/>
    </source>
</evidence>
<keyword evidence="4 5" id="KW-0408">Iron</keyword>
<feature type="domain" description="Fe2OG dioxygenase" evidence="6">
    <location>
        <begin position="300"/>
        <end position="412"/>
    </location>
</feature>
<keyword evidence="1 5" id="KW-0479">Metal-binding</keyword>
<name>A0A0J0XMA6_9TREE</name>
<dbReference type="PROSITE" id="PS51471">
    <property type="entry name" value="FE2OG_OXY"/>
    <property type="match status" value="1"/>
</dbReference>
<dbReference type="STRING" id="879819.A0A0J0XMA6"/>
<dbReference type="EMBL" id="KQ087208">
    <property type="protein sequence ID" value="KLT42217.1"/>
    <property type="molecule type" value="Genomic_DNA"/>
</dbReference>
<evidence type="ECO:0000256" key="3">
    <source>
        <dbReference type="ARBA" id="ARBA00023002"/>
    </source>
</evidence>
<dbReference type="GO" id="GO:0051213">
    <property type="term" value="F:dioxygenase activity"/>
    <property type="evidence" value="ECO:0007669"/>
    <property type="project" value="UniProtKB-KW"/>
</dbReference>
<sequence>MTNAHPAFRQAEKHFKNRATQALPALRDVPSTFCRPVLDFSRPDACEDDEVWRAGWWGRVYEPPVAGRRPRKAKDRVRGERPPLPNLEEEGVQVVALEDGRTGYVVAEGCVSIPRYYDAGAQEALLTASLAEFTRPPNPLSLDTHYALPENMFELYTSAPDTPVLPRHLELDEAERAARAEEAQRTAGTRPLIDTAPAFTMGIDEVKRRNASWTGDAMSLRASTKSVETLMREIRWANLGWVYQWSTKSYDFSTDTPIPFPPELAAQCREVVEIVPWDKVYASVKAEDTPDFGAWARDYEPDTGIVNFYQLNDTLMAHVDRSELDNSRPLVSISLGHAALFLLGSGDRADPPRPLILRSGDVLIMSGRGRQAYHGVPRILEDSLPAHLYPRENDSLTLAAVKRWISTARINVNARQVFPPGFKRPA</sequence>
<dbReference type="SUPFAM" id="SSF51197">
    <property type="entry name" value="Clavaminate synthase-like"/>
    <property type="match status" value="1"/>
</dbReference>
<reference evidence="7 8" key="1">
    <citation type="submission" date="2015-03" db="EMBL/GenBank/DDBJ databases">
        <title>Genomics and transcriptomics of the oil-accumulating basidiomycete yeast T. oleaginosus allow insights into substrate utilization and the diverse evolutionary trajectories of mating systems in fungi.</title>
        <authorList>
            <consortium name="DOE Joint Genome Institute"/>
            <person name="Kourist R."/>
            <person name="Kracht O."/>
            <person name="Bracharz F."/>
            <person name="Lipzen A."/>
            <person name="Nolan M."/>
            <person name="Ohm R."/>
            <person name="Grigoriev I."/>
            <person name="Sun S."/>
            <person name="Heitman J."/>
            <person name="Bruck T."/>
            <person name="Nowrousian M."/>
        </authorList>
    </citation>
    <scope>NUCLEOTIDE SEQUENCE [LARGE SCALE GENOMIC DNA]</scope>
    <source>
        <strain evidence="7 8">IBC0246</strain>
    </source>
</reference>
<comment type="cofactor">
    <cofactor evidence="5">
        <name>Fe(2+)</name>
        <dbReference type="ChEBI" id="CHEBI:29033"/>
    </cofactor>
    <text evidence="5">Binds 1 Fe(2+) ion per subunit.</text>
</comment>
<evidence type="ECO:0000259" key="6">
    <source>
        <dbReference type="PROSITE" id="PS51471"/>
    </source>
</evidence>
<gene>
    <name evidence="7" type="ORF">CC85DRAFT_285802</name>
</gene>
<proteinExistence type="predicted"/>
<dbReference type="GO" id="GO:0005634">
    <property type="term" value="C:nucleus"/>
    <property type="evidence" value="ECO:0007669"/>
    <property type="project" value="TreeGrafter"/>
</dbReference>
<dbReference type="InterPro" id="IPR037151">
    <property type="entry name" value="AlkB-like_sf"/>
</dbReference>
<dbReference type="RefSeq" id="XP_018278708.1">
    <property type="nucleotide sequence ID" value="XM_018423258.1"/>
</dbReference>
<organism evidence="7 8">
    <name type="scientific">Cutaneotrichosporon oleaginosum</name>
    <dbReference type="NCBI Taxonomy" id="879819"/>
    <lineage>
        <taxon>Eukaryota</taxon>
        <taxon>Fungi</taxon>
        <taxon>Dikarya</taxon>
        <taxon>Basidiomycota</taxon>
        <taxon>Agaricomycotina</taxon>
        <taxon>Tremellomycetes</taxon>
        <taxon>Trichosporonales</taxon>
        <taxon>Trichosporonaceae</taxon>
        <taxon>Cutaneotrichosporon</taxon>
    </lineage>
</organism>
<feature type="binding site" evidence="5">
    <location>
        <position position="318"/>
    </location>
    <ligand>
        <name>Fe cation</name>
        <dbReference type="ChEBI" id="CHEBI:24875"/>
        <note>catalytic</note>
    </ligand>
</feature>